<name>A0ABN7SRE6_OIKDI</name>
<dbReference type="Proteomes" id="UP001158576">
    <property type="component" value="Chromosome 1"/>
</dbReference>
<proteinExistence type="predicted"/>
<sequence length="182" mass="21370">MSSLKERLLKLFGCFTAKENDEPEPIKRGEISESWSHWRIIIIDKNGEKEADPNLYTRLGRVKIKFKQECFSVSTILNSIFNINNVSKDREIKAKLISILFSSVMIETKECIMRSNPKVISNSERIAFIKNPPKIKWLKENREEFDLEEAINNFFQREEDNLGSTDARLFPDQENTFFFQIL</sequence>
<keyword evidence="2" id="KW-1185">Reference proteome</keyword>
<reference evidence="1 2" key="1">
    <citation type="submission" date="2021-04" db="EMBL/GenBank/DDBJ databases">
        <authorList>
            <person name="Bliznina A."/>
        </authorList>
    </citation>
    <scope>NUCLEOTIDE SEQUENCE [LARGE SCALE GENOMIC DNA]</scope>
</reference>
<evidence type="ECO:0000313" key="2">
    <source>
        <dbReference type="Proteomes" id="UP001158576"/>
    </source>
</evidence>
<accession>A0ABN7SRE6</accession>
<protein>
    <submittedName>
        <fullName evidence="1">Oidioi.mRNA.OKI2018_I69.chr1.g228.t1.cds</fullName>
    </submittedName>
</protein>
<gene>
    <name evidence="1" type="ORF">OKIOD_LOCUS8993</name>
</gene>
<organism evidence="1 2">
    <name type="scientific">Oikopleura dioica</name>
    <name type="common">Tunicate</name>
    <dbReference type="NCBI Taxonomy" id="34765"/>
    <lineage>
        <taxon>Eukaryota</taxon>
        <taxon>Metazoa</taxon>
        <taxon>Chordata</taxon>
        <taxon>Tunicata</taxon>
        <taxon>Appendicularia</taxon>
        <taxon>Copelata</taxon>
        <taxon>Oikopleuridae</taxon>
        <taxon>Oikopleura</taxon>
    </lineage>
</organism>
<evidence type="ECO:0000313" key="1">
    <source>
        <dbReference type="EMBL" id="CAG5102283.1"/>
    </source>
</evidence>
<dbReference type="EMBL" id="OU015566">
    <property type="protein sequence ID" value="CAG5102283.1"/>
    <property type="molecule type" value="Genomic_DNA"/>
</dbReference>